<dbReference type="InterPro" id="IPR053939">
    <property type="entry name" value="UTP25_C"/>
</dbReference>
<comment type="subunit">
    <text evidence="4 10">Component of the ribosomal small subunit (SSU) processome composed of at least 40 protein subunits and snoRNA U3.</text>
</comment>
<evidence type="ECO:0000256" key="9">
    <source>
        <dbReference type="ARBA" id="ARBA00023274"/>
    </source>
</evidence>
<proteinExistence type="inferred from homology"/>
<dbReference type="Pfam" id="PF22916">
    <property type="entry name" value="UTP25_NTPase-like"/>
    <property type="match status" value="1"/>
</dbReference>
<name>A0AA43QKJ9_9LECA</name>
<comment type="subcellular location">
    <subcellularLocation>
        <location evidence="2 10">Nucleus</location>
        <location evidence="2 10">Nucleolus</location>
    </subcellularLocation>
</comment>
<feature type="domain" description="UTP25 C-terminal" evidence="12">
    <location>
        <begin position="490"/>
        <end position="688"/>
    </location>
</feature>
<evidence type="ECO:0000259" key="12">
    <source>
        <dbReference type="Pfam" id="PF06862"/>
    </source>
</evidence>
<comment type="similarity">
    <text evidence="3 10">Belongs to the UTP25 family.</text>
</comment>
<keyword evidence="15" id="KW-1185">Reference proteome</keyword>
<dbReference type="PANTHER" id="PTHR12933">
    <property type="entry name" value="ORF PROTEIN-RELATED"/>
    <property type="match status" value="1"/>
</dbReference>
<evidence type="ECO:0000256" key="2">
    <source>
        <dbReference type="ARBA" id="ARBA00004604"/>
    </source>
</evidence>
<dbReference type="InterPro" id="IPR010678">
    <property type="entry name" value="UTP25"/>
</dbReference>
<protein>
    <recommendedName>
        <fullName evidence="5 10">U3 small nucleolar RNA-associated protein 25</fullName>
        <shortName evidence="10">U3 snoRNA-associated protein 25</shortName>
    </recommendedName>
</protein>
<comment type="caution">
    <text evidence="14">The sequence shown here is derived from an EMBL/GenBank/DDBJ whole genome shotgun (WGS) entry which is preliminary data.</text>
</comment>
<sequence length="689" mass="78501">MHSNGTQNDNHRRSVDHQSDRILKEPEGYISDVSEASSGSTDEPLPLGSVRTYSTLLDSLSFRPVGDRPTKRRKLEPHVSSVPARHQRELSPAFDSGLIEDGVDRENTSSPEAAEGDDVHHIADPFVYQFDSEVTPDKEAYLSEKISMAKQGHWRVDQVHDGKHLFSLSLLRSESEKILIPEPSSGDQAQPYIKDRIKANLSDRLSHLEGPLDYLSTTIHSYRDAFFPCRSLQNADDLCQLACLHSLNHIFKTRDKIIKNNARLAKEDGPLDLELRDQGFTRPKVLIILPTRQSCVRYIETMMLLCRPEQQENKSRFLESFKGGSSDFSADKSPDFRELFAGNDDDLFRLGLKFTRKTVKYFSSFYNSDIIFASPLGLRMAFGSEDKKVQDHDFLSSIEVAIVDQADAIQMQNWEHVESIFAHLNLQPKEAHGCDFSRVRPWYLDGNARYLRHTIVFSAFNFPALNRLFSQHMLNVSGKLKFGQMYDGEINGFDLPFKQTFSRFECASTGSEPDDRFNHFLATVMPPILQKRQFEEERGLGLLIFLPVYADFVRLRNHLDNSADTQSISFGSISEYSSVQDVTRARSHFVSGRHSLLLYTERAHHFRRYKFKGVKRVMMYGLPENPMFYKEVVGGYLGASIATGKLSMQEASMSALFSRLDFLKLERICGSNRALSMVKEKAGDTFDFL</sequence>
<accession>A0AA43QKJ9</accession>
<feature type="region of interest" description="Disordered" evidence="11">
    <location>
        <begin position="61"/>
        <end position="116"/>
    </location>
</feature>
<evidence type="ECO:0000256" key="5">
    <source>
        <dbReference type="ARBA" id="ARBA00015422"/>
    </source>
</evidence>
<dbReference type="GO" id="GO:0034511">
    <property type="term" value="F:U3 snoRNA binding"/>
    <property type="evidence" value="ECO:0007669"/>
    <property type="project" value="InterPro"/>
</dbReference>
<evidence type="ECO:0000256" key="6">
    <source>
        <dbReference type="ARBA" id="ARBA00022517"/>
    </source>
</evidence>
<reference evidence="14" key="1">
    <citation type="journal article" date="2023" name="Genome Biol. Evol.">
        <title>First Whole Genome Sequence and Flow Cytometry Genome Size Data for the Lichen-Forming Fungus Ramalina farinacea (Ascomycota).</title>
        <authorList>
            <person name="Llewellyn T."/>
            <person name="Mian S."/>
            <person name="Hill R."/>
            <person name="Leitch I.J."/>
            <person name="Gaya E."/>
        </authorList>
    </citation>
    <scope>NUCLEOTIDE SEQUENCE</scope>
    <source>
        <strain evidence="14">LIQ254RAFAR</strain>
    </source>
</reference>
<evidence type="ECO:0000256" key="10">
    <source>
        <dbReference type="RuleBase" id="RU365070"/>
    </source>
</evidence>
<dbReference type="FunFam" id="3.40.50.300:FF:002356">
    <property type="entry name" value="U3 small nucleolar RNA-associated protein 25"/>
    <property type="match status" value="1"/>
</dbReference>
<evidence type="ECO:0000313" key="14">
    <source>
        <dbReference type="EMBL" id="MDI1487329.1"/>
    </source>
</evidence>
<dbReference type="GO" id="GO:0019843">
    <property type="term" value="F:rRNA binding"/>
    <property type="evidence" value="ECO:0007669"/>
    <property type="project" value="TreeGrafter"/>
</dbReference>
<keyword evidence="8 10" id="KW-0539">Nucleus</keyword>
<comment type="function">
    <text evidence="1 10">DEAD-box RNA helicase-like protein required for pre-18S rRNA processing, specifically at sites A0, A1, and A2.</text>
</comment>
<evidence type="ECO:0000256" key="11">
    <source>
        <dbReference type="SAM" id="MobiDB-lite"/>
    </source>
</evidence>
<feature type="compositionally biased region" description="Basic and acidic residues" evidence="11">
    <location>
        <begin position="9"/>
        <end position="27"/>
    </location>
</feature>
<evidence type="ECO:0000256" key="1">
    <source>
        <dbReference type="ARBA" id="ARBA00002883"/>
    </source>
</evidence>
<feature type="region of interest" description="Disordered" evidence="11">
    <location>
        <begin position="1"/>
        <end position="49"/>
    </location>
</feature>
<dbReference type="PANTHER" id="PTHR12933:SF0">
    <property type="entry name" value="U3 SMALL NUCLEOLAR RNA-ASSOCIATED PROTEIN 25 HOMOLOG"/>
    <property type="match status" value="1"/>
</dbReference>
<dbReference type="EMBL" id="JAPUFD010000005">
    <property type="protein sequence ID" value="MDI1487329.1"/>
    <property type="molecule type" value="Genomic_DNA"/>
</dbReference>
<dbReference type="GO" id="GO:0000462">
    <property type="term" value="P:maturation of SSU-rRNA from tricistronic rRNA transcript (SSU-rRNA, 5.8S rRNA, LSU-rRNA)"/>
    <property type="evidence" value="ECO:0007669"/>
    <property type="project" value="TreeGrafter"/>
</dbReference>
<organism evidence="14 15">
    <name type="scientific">Ramalina farinacea</name>
    <dbReference type="NCBI Taxonomy" id="258253"/>
    <lineage>
        <taxon>Eukaryota</taxon>
        <taxon>Fungi</taxon>
        <taxon>Dikarya</taxon>
        <taxon>Ascomycota</taxon>
        <taxon>Pezizomycotina</taxon>
        <taxon>Lecanoromycetes</taxon>
        <taxon>OSLEUM clade</taxon>
        <taxon>Lecanoromycetidae</taxon>
        <taxon>Lecanorales</taxon>
        <taxon>Lecanorineae</taxon>
        <taxon>Ramalinaceae</taxon>
        <taxon>Ramalina</taxon>
    </lineage>
</organism>
<gene>
    <name evidence="14" type="primary">UTP25</name>
    <name evidence="14" type="ORF">OHK93_006598</name>
</gene>
<evidence type="ECO:0000256" key="4">
    <source>
        <dbReference type="ARBA" id="ARBA00011192"/>
    </source>
</evidence>
<dbReference type="AlphaFoldDB" id="A0AA43QKJ9"/>
<evidence type="ECO:0000313" key="15">
    <source>
        <dbReference type="Proteomes" id="UP001161017"/>
    </source>
</evidence>
<feature type="domain" description="UTP25 NTP hydrolase-like" evidence="13">
    <location>
        <begin position="222"/>
        <end position="479"/>
    </location>
</feature>
<keyword evidence="6 10" id="KW-0690">Ribosome biogenesis</keyword>
<evidence type="ECO:0000256" key="8">
    <source>
        <dbReference type="ARBA" id="ARBA00023242"/>
    </source>
</evidence>
<evidence type="ECO:0000256" key="7">
    <source>
        <dbReference type="ARBA" id="ARBA00022552"/>
    </source>
</evidence>
<dbReference type="InterPro" id="IPR053940">
    <property type="entry name" value="UTP25_NTPase-like"/>
</dbReference>
<dbReference type="Proteomes" id="UP001161017">
    <property type="component" value="Unassembled WGS sequence"/>
</dbReference>
<dbReference type="GO" id="GO:0032040">
    <property type="term" value="C:small-subunit processome"/>
    <property type="evidence" value="ECO:0007669"/>
    <property type="project" value="TreeGrafter"/>
</dbReference>
<evidence type="ECO:0000256" key="3">
    <source>
        <dbReference type="ARBA" id="ARBA00009223"/>
    </source>
</evidence>
<keyword evidence="7 10" id="KW-0698">rRNA processing</keyword>
<dbReference type="Pfam" id="PF06862">
    <property type="entry name" value="Utp25_C"/>
    <property type="match status" value="1"/>
</dbReference>
<evidence type="ECO:0000259" key="13">
    <source>
        <dbReference type="Pfam" id="PF22916"/>
    </source>
</evidence>
<keyword evidence="9 10" id="KW-0687">Ribonucleoprotein</keyword>